<dbReference type="AlphaFoldDB" id="A0A644UR41"/>
<feature type="region of interest" description="Disordered" evidence="3">
    <location>
        <begin position="1"/>
        <end position="26"/>
    </location>
</feature>
<dbReference type="InterPro" id="IPR016874">
    <property type="entry name" value="TcmP-like"/>
</dbReference>
<evidence type="ECO:0000313" key="4">
    <source>
        <dbReference type="EMBL" id="MPL81364.1"/>
    </source>
</evidence>
<dbReference type="GO" id="GO:0032259">
    <property type="term" value="P:methylation"/>
    <property type="evidence" value="ECO:0007669"/>
    <property type="project" value="UniProtKB-KW"/>
</dbReference>
<dbReference type="PANTHER" id="PTHR43619">
    <property type="entry name" value="S-ADENOSYL-L-METHIONINE-DEPENDENT METHYLTRANSFERASE YKTD-RELATED"/>
    <property type="match status" value="1"/>
</dbReference>
<dbReference type="GO" id="GO:0008168">
    <property type="term" value="F:methyltransferase activity"/>
    <property type="evidence" value="ECO:0007669"/>
    <property type="project" value="UniProtKB-KW"/>
</dbReference>
<dbReference type="PANTHER" id="PTHR43619:SF2">
    <property type="entry name" value="S-ADENOSYL-L-METHIONINE-DEPENDENT METHYLTRANSFERASES SUPERFAMILY PROTEIN"/>
    <property type="match status" value="1"/>
</dbReference>
<evidence type="ECO:0000256" key="3">
    <source>
        <dbReference type="SAM" id="MobiDB-lite"/>
    </source>
</evidence>
<dbReference type="Pfam" id="PF04072">
    <property type="entry name" value="LCM"/>
    <property type="match status" value="1"/>
</dbReference>
<dbReference type="SUPFAM" id="SSF53335">
    <property type="entry name" value="S-adenosyl-L-methionine-dependent methyltransferases"/>
    <property type="match status" value="1"/>
</dbReference>
<protein>
    <submittedName>
        <fullName evidence="4">Uncharacterized protein</fullName>
    </submittedName>
</protein>
<proteinExistence type="predicted"/>
<keyword evidence="1" id="KW-0489">Methyltransferase</keyword>
<dbReference type="PIRSF" id="PIRSF028177">
    <property type="entry name" value="Polyketide_synth_Omtfrase_TcmP"/>
    <property type="match status" value="1"/>
</dbReference>
<gene>
    <name evidence="4" type="ORF">SDC9_27281</name>
</gene>
<name>A0A644UR41_9ZZZZ</name>
<dbReference type="Gene3D" id="3.40.50.150">
    <property type="entry name" value="Vaccinia Virus protein VP39"/>
    <property type="match status" value="1"/>
</dbReference>
<evidence type="ECO:0000256" key="2">
    <source>
        <dbReference type="ARBA" id="ARBA00022679"/>
    </source>
</evidence>
<sequence length="285" mass="32702">MSCHSYAARQKNNSHTGTPPLRHKTPLRGVSETMLIPVWARAMETLRNDGLIQDTHALRLMQEIDYDFSKFSGGWRTQTGIAVRTRLLDRAVARFLKTHAEGSVISLGCGLDARSYRLDNRLARWFDLDLPEAIAFRKLFFAESPRHTMLENSVTDHGWMDAVPPSGPVMFIAEGLLMYLPPCEVRHLFEVMARRFPGGIIFFEALSRRFVGNDARHDTVSRCTAPFLWGVDRVKELCAWSPALRFESETPYFDCPPSRWGWVRWVRWLPPVKKTVKICAFSFQA</sequence>
<evidence type="ECO:0000256" key="1">
    <source>
        <dbReference type="ARBA" id="ARBA00022603"/>
    </source>
</evidence>
<reference evidence="4" key="1">
    <citation type="submission" date="2019-08" db="EMBL/GenBank/DDBJ databases">
        <authorList>
            <person name="Kucharzyk K."/>
            <person name="Murdoch R.W."/>
            <person name="Higgins S."/>
            <person name="Loffler F."/>
        </authorList>
    </citation>
    <scope>NUCLEOTIDE SEQUENCE</scope>
</reference>
<dbReference type="EMBL" id="VSSQ01000149">
    <property type="protein sequence ID" value="MPL81364.1"/>
    <property type="molecule type" value="Genomic_DNA"/>
</dbReference>
<comment type="caution">
    <text evidence="4">The sequence shown here is derived from an EMBL/GenBank/DDBJ whole genome shotgun (WGS) entry which is preliminary data.</text>
</comment>
<keyword evidence="2" id="KW-0808">Transferase</keyword>
<dbReference type="InterPro" id="IPR007213">
    <property type="entry name" value="Ppm1/Ppm2/Tcmp"/>
</dbReference>
<accession>A0A644UR41</accession>
<dbReference type="InterPro" id="IPR029063">
    <property type="entry name" value="SAM-dependent_MTases_sf"/>
</dbReference>
<organism evidence="4">
    <name type="scientific">bioreactor metagenome</name>
    <dbReference type="NCBI Taxonomy" id="1076179"/>
    <lineage>
        <taxon>unclassified sequences</taxon>
        <taxon>metagenomes</taxon>
        <taxon>ecological metagenomes</taxon>
    </lineage>
</organism>